<dbReference type="Gene3D" id="1.20.1250.20">
    <property type="entry name" value="MFS general substrate transporter like domains"/>
    <property type="match status" value="1"/>
</dbReference>
<accession>A0A1V3WWF1</accession>
<feature type="region of interest" description="Disordered" evidence="6">
    <location>
        <begin position="1"/>
        <end position="28"/>
    </location>
</feature>
<dbReference type="SUPFAM" id="SSF103473">
    <property type="entry name" value="MFS general substrate transporter"/>
    <property type="match status" value="1"/>
</dbReference>
<keyword evidence="3 7" id="KW-0812">Transmembrane</keyword>
<evidence type="ECO:0000256" key="7">
    <source>
        <dbReference type="SAM" id="Phobius"/>
    </source>
</evidence>
<evidence type="ECO:0000256" key="1">
    <source>
        <dbReference type="ARBA" id="ARBA00004651"/>
    </source>
</evidence>
<dbReference type="PANTHER" id="PTHR43124:SF3">
    <property type="entry name" value="CHLORAMPHENICOL EFFLUX PUMP RV0191"/>
    <property type="match status" value="1"/>
</dbReference>
<comment type="subcellular location">
    <subcellularLocation>
        <location evidence="1">Cell membrane</location>
        <topology evidence="1">Multi-pass membrane protein</topology>
    </subcellularLocation>
</comment>
<dbReference type="InterPro" id="IPR020846">
    <property type="entry name" value="MFS_dom"/>
</dbReference>
<dbReference type="InterPro" id="IPR036259">
    <property type="entry name" value="MFS_trans_sf"/>
</dbReference>
<dbReference type="STRING" id="1768.B1T50_16115"/>
<feature type="domain" description="Major facilitator superfamily (MFS) profile" evidence="8">
    <location>
        <begin position="43"/>
        <end position="317"/>
    </location>
</feature>
<keyword evidence="4 7" id="KW-1133">Transmembrane helix</keyword>
<evidence type="ECO:0000259" key="8">
    <source>
        <dbReference type="PROSITE" id="PS50850"/>
    </source>
</evidence>
<name>A0A1V3WWF1_MYCKA</name>
<evidence type="ECO:0000256" key="2">
    <source>
        <dbReference type="ARBA" id="ARBA00022475"/>
    </source>
</evidence>
<organism evidence="9 10">
    <name type="scientific">Mycobacterium kansasii</name>
    <dbReference type="NCBI Taxonomy" id="1768"/>
    <lineage>
        <taxon>Bacteria</taxon>
        <taxon>Bacillati</taxon>
        <taxon>Actinomycetota</taxon>
        <taxon>Actinomycetes</taxon>
        <taxon>Mycobacteriales</taxon>
        <taxon>Mycobacteriaceae</taxon>
        <taxon>Mycobacterium</taxon>
    </lineage>
</organism>
<dbReference type="EMBL" id="MVBN01000006">
    <property type="protein sequence ID" value="OOK71279.1"/>
    <property type="molecule type" value="Genomic_DNA"/>
</dbReference>
<evidence type="ECO:0000256" key="5">
    <source>
        <dbReference type="ARBA" id="ARBA00023136"/>
    </source>
</evidence>
<dbReference type="GO" id="GO:0022857">
    <property type="term" value="F:transmembrane transporter activity"/>
    <property type="evidence" value="ECO:0007669"/>
    <property type="project" value="InterPro"/>
</dbReference>
<dbReference type="GO" id="GO:0005886">
    <property type="term" value="C:plasma membrane"/>
    <property type="evidence" value="ECO:0007669"/>
    <property type="project" value="UniProtKB-SubCell"/>
</dbReference>
<keyword evidence="5 7" id="KW-0472">Membrane</keyword>
<evidence type="ECO:0000313" key="9">
    <source>
        <dbReference type="EMBL" id="OOK71279.1"/>
    </source>
</evidence>
<evidence type="ECO:0000313" key="10">
    <source>
        <dbReference type="Proteomes" id="UP000188532"/>
    </source>
</evidence>
<feature type="transmembrane region" description="Helical" evidence="7">
    <location>
        <begin position="167"/>
        <end position="189"/>
    </location>
</feature>
<dbReference type="PROSITE" id="PS50850">
    <property type="entry name" value="MFS"/>
    <property type="match status" value="1"/>
</dbReference>
<reference evidence="9 10" key="1">
    <citation type="submission" date="2017-02" db="EMBL/GenBank/DDBJ databases">
        <title>Complete genome sequences of Mycobacterium kansasii strains isolated from rhesus macaques.</title>
        <authorList>
            <person name="Panda A."/>
            <person name="Nagaraj S."/>
            <person name="Zhao X."/>
            <person name="Tettelin H."/>
            <person name="Detolla L.J."/>
        </authorList>
    </citation>
    <scope>NUCLEOTIDE SEQUENCE [LARGE SCALE GENOMIC DNA]</scope>
    <source>
        <strain evidence="9 10">11-3469</strain>
    </source>
</reference>
<evidence type="ECO:0000256" key="6">
    <source>
        <dbReference type="SAM" id="MobiDB-lite"/>
    </source>
</evidence>
<feature type="transmembrane region" description="Helical" evidence="7">
    <location>
        <begin position="77"/>
        <end position="97"/>
    </location>
</feature>
<dbReference type="InterPro" id="IPR011701">
    <property type="entry name" value="MFS"/>
</dbReference>
<evidence type="ECO:0000256" key="4">
    <source>
        <dbReference type="ARBA" id="ARBA00022989"/>
    </source>
</evidence>
<evidence type="ECO:0000256" key="3">
    <source>
        <dbReference type="ARBA" id="ARBA00022692"/>
    </source>
</evidence>
<dbReference type="Pfam" id="PF07690">
    <property type="entry name" value="MFS_1"/>
    <property type="match status" value="1"/>
</dbReference>
<dbReference type="InterPro" id="IPR050189">
    <property type="entry name" value="MFS_Efflux_Transporters"/>
</dbReference>
<dbReference type="Proteomes" id="UP000188532">
    <property type="component" value="Unassembled WGS sequence"/>
</dbReference>
<feature type="transmembrane region" description="Helical" evidence="7">
    <location>
        <begin position="109"/>
        <end position="128"/>
    </location>
</feature>
<gene>
    <name evidence="9" type="ORF">BZL29_5873</name>
</gene>
<feature type="transmembrane region" description="Helical" evidence="7">
    <location>
        <begin position="195"/>
        <end position="217"/>
    </location>
</feature>
<protein>
    <submittedName>
        <fullName evidence="9">Sugar (And other) transporter family protein</fullName>
    </submittedName>
</protein>
<comment type="caution">
    <text evidence="9">The sequence shown here is derived from an EMBL/GenBank/DDBJ whole genome shotgun (WGS) entry which is preliminary data.</text>
</comment>
<feature type="transmembrane region" description="Helical" evidence="7">
    <location>
        <begin position="134"/>
        <end position="155"/>
    </location>
</feature>
<dbReference type="PANTHER" id="PTHR43124">
    <property type="entry name" value="PURINE EFFLUX PUMP PBUE"/>
    <property type="match status" value="1"/>
</dbReference>
<dbReference type="AlphaFoldDB" id="A0A1V3WWF1"/>
<proteinExistence type="predicted"/>
<feature type="transmembrane region" description="Helical" evidence="7">
    <location>
        <begin position="39"/>
        <end position="65"/>
    </location>
</feature>
<keyword evidence="2" id="KW-1003">Cell membrane</keyword>
<sequence length="317" mass="32651">MAVSTRSADGHGLLPGTPGHVGRGDVSGRGIPSDSDATSFALTLALLTSTAFLLFAQIFMVAPILPALARDFGSTEGMVGLGVPAFLVPYGWTVLVWGTVSDRWGRRRVILMSLCAFVVLTIVTPLATDVGQFIALRFVTGVAAGGVVPISVALIGDLVPYRRRGRVLGWVFGGAAGGMAFGAAGGALGEPLVGWHGLFGVVAVGGLVLLVLGLWLVPDTAAAPHPSSVRQVAAGFAELLSTSRGRRTYGYVLVNAVLHAGSTPGWGSICMTTFSSTRNRSGWFCSGTASRAWCSAPPSADWPIATGGRASSRSGWP</sequence>